<evidence type="ECO:0000313" key="1">
    <source>
        <dbReference type="EMBL" id="CAI6363063.1"/>
    </source>
</evidence>
<protein>
    <submittedName>
        <fullName evidence="1">Uncharacterized protein</fullName>
    </submittedName>
</protein>
<reference evidence="1 2" key="1">
    <citation type="submission" date="2023-01" db="EMBL/GenBank/DDBJ databases">
        <authorList>
            <person name="Whitehead M."/>
        </authorList>
    </citation>
    <scope>NUCLEOTIDE SEQUENCE [LARGE SCALE GENOMIC DNA]</scope>
</reference>
<dbReference type="EMBL" id="CARXXK010000003">
    <property type="protein sequence ID" value="CAI6363063.1"/>
    <property type="molecule type" value="Genomic_DNA"/>
</dbReference>
<dbReference type="AlphaFoldDB" id="A0AAV0X4T7"/>
<name>A0AAV0X4T7_9HEMI</name>
<comment type="caution">
    <text evidence="1">The sequence shown here is derived from an EMBL/GenBank/DDBJ whole genome shotgun (WGS) entry which is preliminary data.</text>
</comment>
<gene>
    <name evidence="1" type="ORF">MEUPH1_LOCUS18068</name>
</gene>
<organism evidence="1 2">
    <name type="scientific">Macrosiphum euphorbiae</name>
    <name type="common">potato aphid</name>
    <dbReference type="NCBI Taxonomy" id="13131"/>
    <lineage>
        <taxon>Eukaryota</taxon>
        <taxon>Metazoa</taxon>
        <taxon>Ecdysozoa</taxon>
        <taxon>Arthropoda</taxon>
        <taxon>Hexapoda</taxon>
        <taxon>Insecta</taxon>
        <taxon>Pterygota</taxon>
        <taxon>Neoptera</taxon>
        <taxon>Paraneoptera</taxon>
        <taxon>Hemiptera</taxon>
        <taxon>Sternorrhyncha</taxon>
        <taxon>Aphidomorpha</taxon>
        <taxon>Aphidoidea</taxon>
        <taxon>Aphididae</taxon>
        <taxon>Macrosiphini</taxon>
        <taxon>Macrosiphum</taxon>
    </lineage>
</organism>
<keyword evidence="2" id="KW-1185">Reference proteome</keyword>
<dbReference type="Proteomes" id="UP001160148">
    <property type="component" value="Unassembled WGS sequence"/>
</dbReference>
<evidence type="ECO:0000313" key="2">
    <source>
        <dbReference type="Proteomes" id="UP001160148"/>
    </source>
</evidence>
<proteinExistence type="predicted"/>
<accession>A0AAV0X4T7</accession>
<sequence length="98" mass="12113">MCAESAKTITQTPRLHNINHEDINRFFLLGYDCLGYSMECHWMWHFWVSELHDRLPRERQSYERTDRMWRSRRVTINWLRFVTSHCRIFDSDFPVFNA</sequence>